<dbReference type="SUPFAM" id="SSF50978">
    <property type="entry name" value="WD40 repeat-like"/>
    <property type="match status" value="1"/>
</dbReference>
<dbReference type="InterPro" id="IPR000719">
    <property type="entry name" value="Prot_kinase_dom"/>
</dbReference>
<dbReference type="PANTHER" id="PTHR19879:SF9">
    <property type="entry name" value="TRANSCRIPTION INITIATION FACTOR TFIID SUBUNIT 5"/>
    <property type="match status" value="1"/>
</dbReference>
<evidence type="ECO:0000313" key="6">
    <source>
        <dbReference type="Proteomes" id="UP000663826"/>
    </source>
</evidence>
<feature type="repeat" description="WD" evidence="3">
    <location>
        <begin position="16"/>
        <end position="57"/>
    </location>
</feature>
<dbReference type="InterPro" id="IPR011009">
    <property type="entry name" value="Kinase-like_dom_sf"/>
</dbReference>
<evidence type="ECO:0000256" key="2">
    <source>
        <dbReference type="ARBA" id="ARBA00022737"/>
    </source>
</evidence>
<dbReference type="AlphaFoldDB" id="A0A8H3GII2"/>
<dbReference type="Pfam" id="PF00400">
    <property type="entry name" value="WD40"/>
    <property type="match status" value="6"/>
</dbReference>
<dbReference type="EMBL" id="CAJMWQ010001580">
    <property type="protein sequence ID" value="CAE6455796.1"/>
    <property type="molecule type" value="Genomic_DNA"/>
</dbReference>
<evidence type="ECO:0000313" key="5">
    <source>
        <dbReference type="EMBL" id="CAE6455796.1"/>
    </source>
</evidence>
<sequence length="532" mass="57481">MSSQETSNLFGEVIIYEGHKRTVRSVAFSPKGSSLVSGSDDGTICIWDLQHSSGLPKPLKGHTRSVNSVTYSPLGSLIASASFDGTIRLWDTNTFQQVGESTRTPFDHACSVTFSPDGGGPASKPFRGHSAYVHFVSFLPDGTRMVSGSGDNTIHTWDVQRGITTTSPPSGYQLEGGVSSIALSPDGSQIAAGLENETLRLLDARSGVMIGKPYSGHTSFVLSVAFSPDGTYIASGSDDQTVRIWDIRTGGQVGEPFYEHTSDVWSVSYSPCGTRVASGSYDGKVIIDPGYNSPIMVVGGPFGDQWAGKLRNGTKLAIRACRASTIERFDEETLKRTVQEVNVWSKMKHKNVHQLLGVAVVQGPSLGMISGQMENGNLHEYMRKHPCFDRHQIYSQIALGLAYMHQRDVIHGDLKALNILISSDGVPKLSNFGFTGISEACLVHTDFAVMQPGSARWTAPELLLEGAIKTKKSDIYALGMGGVPNRPMELKANEPGDQMWELLMSCWDKDPSSRPSARELIGSLALISTEEG</sequence>
<dbReference type="SMART" id="SM00220">
    <property type="entry name" value="S_TKc"/>
    <property type="match status" value="1"/>
</dbReference>
<comment type="caution">
    <text evidence="5">The sequence shown here is derived from an EMBL/GenBank/DDBJ whole genome shotgun (WGS) entry which is preliminary data.</text>
</comment>
<proteinExistence type="predicted"/>
<dbReference type="CDD" id="cd00200">
    <property type="entry name" value="WD40"/>
    <property type="match status" value="1"/>
</dbReference>
<dbReference type="GO" id="GO:0004672">
    <property type="term" value="F:protein kinase activity"/>
    <property type="evidence" value="ECO:0007669"/>
    <property type="project" value="InterPro"/>
</dbReference>
<dbReference type="PROSITE" id="PS00108">
    <property type="entry name" value="PROTEIN_KINASE_ST"/>
    <property type="match status" value="1"/>
</dbReference>
<feature type="repeat" description="WD" evidence="3">
    <location>
        <begin position="257"/>
        <end position="287"/>
    </location>
</feature>
<protein>
    <recommendedName>
        <fullName evidence="4">Protein kinase domain-containing protein</fullName>
    </recommendedName>
</protein>
<dbReference type="Proteomes" id="UP000663826">
    <property type="component" value="Unassembled WGS sequence"/>
</dbReference>
<dbReference type="InterPro" id="IPR019775">
    <property type="entry name" value="WD40_repeat_CS"/>
</dbReference>
<name>A0A8H3GII2_9AGAM</name>
<dbReference type="PROSITE" id="PS00678">
    <property type="entry name" value="WD_REPEATS_1"/>
    <property type="match status" value="4"/>
</dbReference>
<dbReference type="PROSITE" id="PS50294">
    <property type="entry name" value="WD_REPEATS_REGION"/>
    <property type="match status" value="4"/>
</dbReference>
<dbReference type="InterPro" id="IPR001680">
    <property type="entry name" value="WD40_rpt"/>
</dbReference>
<feature type="repeat" description="WD" evidence="3">
    <location>
        <begin position="126"/>
        <end position="167"/>
    </location>
</feature>
<organism evidence="5 6">
    <name type="scientific">Rhizoctonia solani</name>
    <dbReference type="NCBI Taxonomy" id="456999"/>
    <lineage>
        <taxon>Eukaryota</taxon>
        <taxon>Fungi</taxon>
        <taxon>Dikarya</taxon>
        <taxon>Basidiomycota</taxon>
        <taxon>Agaricomycotina</taxon>
        <taxon>Agaricomycetes</taxon>
        <taxon>Cantharellales</taxon>
        <taxon>Ceratobasidiaceae</taxon>
        <taxon>Rhizoctonia</taxon>
    </lineage>
</organism>
<dbReference type="PANTHER" id="PTHR19879">
    <property type="entry name" value="TRANSCRIPTION INITIATION FACTOR TFIID"/>
    <property type="match status" value="1"/>
</dbReference>
<dbReference type="PROSITE" id="PS50082">
    <property type="entry name" value="WD_REPEATS_2"/>
    <property type="match status" value="5"/>
</dbReference>
<dbReference type="Gene3D" id="2.130.10.10">
    <property type="entry name" value="YVTN repeat-like/Quinoprotein amine dehydrogenase"/>
    <property type="match status" value="3"/>
</dbReference>
<dbReference type="InterPro" id="IPR001245">
    <property type="entry name" value="Ser-Thr/Tyr_kinase_cat_dom"/>
</dbReference>
<dbReference type="SMART" id="SM00320">
    <property type="entry name" value="WD40"/>
    <property type="match status" value="6"/>
</dbReference>
<dbReference type="InterPro" id="IPR020472">
    <property type="entry name" value="WD40_PAC1"/>
</dbReference>
<evidence type="ECO:0000259" key="4">
    <source>
        <dbReference type="PROSITE" id="PS50011"/>
    </source>
</evidence>
<evidence type="ECO:0000256" key="1">
    <source>
        <dbReference type="ARBA" id="ARBA00022574"/>
    </source>
</evidence>
<dbReference type="Gene3D" id="1.10.510.10">
    <property type="entry name" value="Transferase(Phosphotransferase) domain 1"/>
    <property type="match status" value="1"/>
</dbReference>
<dbReference type="GO" id="GO:0005524">
    <property type="term" value="F:ATP binding"/>
    <property type="evidence" value="ECO:0007669"/>
    <property type="project" value="InterPro"/>
</dbReference>
<dbReference type="InterPro" id="IPR008271">
    <property type="entry name" value="Ser/Thr_kinase_AS"/>
</dbReference>
<keyword evidence="2" id="KW-0677">Repeat</keyword>
<dbReference type="InterPro" id="IPR015943">
    <property type="entry name" value="WD40/YVTN_repeat-like_dom_sf"/>
</dbReference>
<dbReference type="PRINTS" id="PR00320">
    <property type="entry name" value="GPROTEINBRPT"/>
</dbReference>
<feature type="repeat" description="WD" evidence="3">
    <location>
        <begin position="59"/>
        <end position="100"/>
    </location>
</feature>
<keyword evidence="1 3" id="KW-0853">WD repeat</keyword>
<feature type="domain" description="Protein kinase" evidence="4">
    <location>
        <begin position="291"/>
        <end position="527"/>
    </location>
</feature>
<reference evidence="5" key="1">
    <citation type="submission" date="2021-01" db="EMBL/GenBank/DDBJ databases">
        <authorList>
            <person name="Kaushik A."/>
        </authorList>
    </citation>
    <scope>NUCLEOTIDE SEQUENCE</scope>
    <source>
        <strain evidence="5">AG1-1B</strain>
    </source>
</reference>
<accession>A0A8H3GII2</accession>
<dbReference type="InterPro" id="IPR036322">
    <property type="entry name" value="WD40_repeat_dom_sf"/>
</dbReference>
<evidence type="ECO:0000256" key="3">
    <source>
        <dbReference type="PROSITE-ProRule" id="PRU00221"/>
    </source>
</evidence>
<dbReference type="Pfam" id="PF07714">
    <property type="entry name" value="PK_Tyr_Ser-Thr"/>
    <property type="match status" value="1"/>
</dbReference>
<feature type="repeat" description="WD" evidence="3">
    <location>
        <begin position="214"/>
        <end position="255"/>
    </location>
</feature>
<dbReference type="PROSITE" id="PS50011">
    <property type="entry name" value="PROTEIN_KINASE_DOM"/>
    <property type="match status" value="1"/>
</dbReference>
<gene>
    <name evidence="5" type="ORF">RDB_LOCUS82983</name>
</gene>
<dbReference type="SUPFAM" id="SSF56112">
    <property type="entry name" value="Protein kinase-like (PK-like)"/>
    <property type="match status" value="1"/>
</dbReference>